<accession>A0A820LBX9</accession>
<sequence length="40" mass="4199">MSSLEVPAVTSTSTTERSVAPSIRPRVFHIVSPLTGSKAT</sequence>
<evidence type="ECO:0000256" key="1">
    <source>
        <dbReference type="SAM" id="MobiDB-lite"/>
    </source>
</evidence>
<proteinExistence type="predicted"/>
<feature type="compositionally biased region" description="Polar residues" evidence="1">
    <location>
        <begin position="1"/>
        <end position="17"/>
    </location>
</feature>
<dbReference type="Proteomes" id="UP000663868">
    <property type="component" value="Unassembled WGS sequence"/>
</dbReference>
<protein>
    <submittedName>
        <fullName evidence="2">Uncharacterized protein</fullName>
    </submittedName>
</protein>
<reference evidence="2" key="1">
    <citation type="submission" date="2021-02" db="EMBL/GenBank/DDBJ databases">
        <authorList>
            <person name="Nowell W R."/>
        </authorList>
    </citation>
    <scope>NUCLEOTIDE SEQUENCE</scope>
</reference>
<dbReference type="AlphaFoldDB" id="A0A820LBX9"/>
<dbReference type="EMBL" id="CAJOBB010018988">
    <property type="protein sequence ID" value="CAF4353890.1"/>
    <property type="molecule type" value="Genomic_DNA"/>
</dbReference>
<gene>
    <name evidence="2" type="ORF">KXQ929_LOCUS48425</name>
</gene>
<evidence type="ECO:0000313" key="3">
    <source>
        <dbReference type="Proteomes" id="UP000663868"/>
    </source>
</evidence>
<name>A0A820LBX9_9BILA</name>
<evidence type="ECO:0000313" key="2">
    <source>
        <dbReference type="EMBL" id="CAF4353890.1"/>
    </source>
</evidence>
<organism evidence="2 3">
    <name type="scientific">Adineta steineri</name>
    <dbReference type="NCBI Taxonomy" id="433720"/>
    <lineage>
        <taxon>Eukaryota</taxon>
        <taxon>Metazoa</taxon>
        <taxon>Spiralia</taxon>
        <taxon>Gnathifera</taxon>
        <taxon>Rotifera</taxon>
        <taxon>Eurotatoria</taxon>
        <taxon>Bdelloidea</taxon>
        <taxon>Adinetida</taxon>
        <taxon>Adinetidae</taxon>
        <taxon>Adineta</taxon>
    </lineage>
</organism>
<feature type="region of interest" description="Disordered" evidence="1">
    <location>
        <begin position="1"/>
        <end position="22"/>
    </location>
</feature>
<feature type="non-terminal residue" evidence="2">
    <location>
        <position position="1"/>
    </location>
</feature>
<comment type="caution">
    <text evidence="2">The sequence shown here is derived from an EMBL/GenBank/DDBJ whole genome shotgun (WGS) entry which is preliminary data.</text>
</comment>